<evidence type="ECO:0000256" key="5">
    <source>
        <dbReference type="SAM" id="Coils"/>
    </source>
</evidence>
<dbReference type="Pfam" id="PF16016">
    <property type="entry name" value="VASt"/>
    <property type="match status" value="1"/>
</dbReference>
<evidence type="ECO:0000256" key="7">
    <source>
        <dbReference type="SAM" id="Phobius"/>
    </source>
</evidence>
<evidence type="ECO:0000256" key="3">
    <source>
        <dbReference type="ARBA" id="ARBA00022989"/>
    </source>
</evidence>
<feature type="region of interest" description="Disordered" evidence="6">
    <location>
        <begin position="1"/>
        <end position="36"/>
    </location>
</feature>
<dbReference type="PANTHER" id="PTHR47666">
    <property type="entry name" value="PROTEIN VASCULAR ASSOCIATED DEATH 1, CHLOROPLASTIC"/>
    <property type="match status" value="1"/>
</dbReference>
<evidence type="ECO:0000259" key="8">
    <source>
        <dbReference type="PROSITE" id="PS51778"/>
    </source>
</evidence>
<dbReference type="GO" id="GO:0043069">
    <property type="term" value="P:negative regulation of programmed cell death"/>
    <property type="evidence" value="ECO:0007669"/>
    <property type="project" value="TreeGrafter"/>
</dbReference>
<evidence type="ECO:0000256" key="1">
    <source>
        <dbReference type="ARBA" id="ARBA00004167"/>
    </source>
</evidence>
<dbReference type="AlphaFoldDB" id="A0A1D1YKF4"/>
<dbReference type="InterPro" id="IPR004182">
    <property type="entry name" value="GRAM"/>
</dbReference>
<keyword evidence="4 7" id="KW-0472">Membrane</keyword>
<sequence>MAVDNSHGGREIADQLGPPDRSPSRRPSSPSVPDADADIMTQVLSTKSEEYRQLFRLPKDDVLIQDFNCALHENFLIQGHMYLFVHHICFYANIFGFETKRTIPFHEVTTVRKAKTAGIFPNAIEIMVGEKKHFFGSFLSRDEAHRLILEGWPQHSGDANKFIDPQDSMSENSGQDNALVMLESIKDSNPPTTADLNFADSLPAGFSEIQVNGVESVGCASLGVSSAWQLDDVDTPNVPEYFTMVAEAKFPISIEDFFHYFFSDDAIEFFQNFRRTCGDTDFRCSPWRRHEQFGHVRDLSFNHPIKIIFGPKSGNCRERQKFRAYRDRHLVIETSQQISDVPFGDNFHVEGLWDVEQDCNEENSCHMKVYINVAFSRKLLWKGKIEQSTQVECREVFGTWIKNAHELLGQRTLRKDQDVPSCTTDITQDNDIVSERLSKLGHLECSCVTMFSKRMPLPLPDFRNHCSRICGSMQETLRLSTFVVSIIKESCNAFCVHLKRQPNLHLTLALAFVAVSFLMQLAIILLLTKSPRIHIISQGNYINSLGDERSETIHWLEERVHHLNQEMQMMESRLERMRHEYMFLRTHLQDLYMHRTER</sequence>
<evidence type="ECO:0000256" key="2">
    <source>
        <dbReference type="ARBA" id="ARBA00022692"/>
    </source>
</evidence>
<evidence type="ECO:0000256" key="6">
    <source>
        <dbReference type="SAM" id="MobiDB-lite"/>
    </source>
</evidence>
<dbReference type="Gene3D" id="2.30.29.30">
    <property type="entry name" value="Pleckstrin-homology domain (PH domain)/Phosphotyrosine-binding domain (PTB)"/>
    <property type="match status" value="1"/>
</dbReference>
<proteinExistence type="predicted"/>
<feature type="compositionally biased region" description="Low complexity" evidence="6">
    <location>
        <begin position="25"/>
        <end position="34"/>
    </location>
</feature>
<evidence type="ECO:0000313" key="9">
    <source>
        <dbReference type="EMBL" id="JAT55112.1"/>
    </source>
</evidence>
<organism evidence="9">
    <name type="scientific">Anthurium amnicola</name>
    <dbReference type="NCBI Taxonomy" id="1678845"/>
    <lineage>
        <taxon>Eukaryota</taxon>
        <taxon>Viridiplantae</taxon>
        <taxon>Streptophyta</taxon>
        <taxon>Embryophyta</taxon>
        <taxon>Tracheophyta</taxon>
        <taxon>Spermatophyta</taxon>
        <taxon>Magnoliopsida</taxon>
        <taxon>Liliopsida</taxon>
        <taxon>Araceae</taxon>
        <taxon>Pothoideae</taxon>
        <taxon>Potheae</taxon>
        <taxon>Anthurium</taxon>
    </lineage>
</organism>
<dbReference type="InterPro" id="IPR011993">
    <property type="entry name" value="PH-like_dom_sf"/>
</dbReference>
<gene>
    <name evidence="9" type="primary">GRAMD1A_3</name>
    <name evidence="9" type="ORF">g.44973</name>
</gene>
<dbReference type="PROSITE" id="PS51778">
    <property type="entry name" value="VAST"/>
    <property type="match status" value="1"/>
</dbReference>
<dbReference type="Pfam" id="PF02893">
    <property type="entry name" value="GRAM"/>
    <property type="match status" value="1"/>
</dbReference>
<evidence type="ECO:0000256" key="4">
    <source>
        <dbReference type="ARBA" id="ARBA00023136"/>
    </source>
</evidence>
<reference evidence="9" key="1">
    <citation type="submission" date="2015-07" db="EMBL/GenBank/DDBJ databases">
        <title>Transcriptome Assembly of Anthurium amnicola.</title>
        <authorList>
            <person name="Suzuki J."/>
        </authorList>
    </citation>
    <scope>NUCLEOTIDE SEQUENCE</scope>
</reference>
<dbReference type="GO" id="GO:0016020">
    <property type="term" value="C:membrane"/>
    <property type="evidence" value="ECO:0007669"/>
    <property type="project" value="UniProtKB-SubCell"/>
</dbReference>
<feature type="domain" description="VASt" evidence="8">
    <location>
        <begin position="241"/>
        <end position="412"/>
    </location>
</feature>
<feature type="coiled-coil region" evidence="5">
    <location>
        <begin position="553"/>
        <end position="580"/>
    </location>
</feature>
<accession>A0A1D1YKF4</accession>
<comment type="subcellular location">
    <subcellularLocation>
        <location evidence="1">Membrane</location>
        <topology evidence="1">Single-pass membrane protein</topology>
    </subcellularLocation>
</comment>
<dbReference type="CDD" id="cd13220">
    <property type="entry name" value="PH-GRAM_GRAMDC"/>
    <property type="match status" value="1"/>
</dbReference>
<name>A0A1D1YKF4_9ARAE</name>
<dbReference type="SMART" id="SM00568">
    <property type="entry name" value="GRAM"/>
    <property type="match status" value="1"/>
</dbReference>
<dbReference type="EMBL" id="GDJX01012824">
    <property type="protein sequence ID" value="JAT55112.1"/>
    <property type="molecule type" value="Transcribed_RNA"/>
</dbReference>
<dbReference type="InterPro" id="IPR031968">
    <property type="entry name" value="VASt"/>
</dbReference>
<keyword evidence="3 7" id="KW-1133">Transmembrane helix</keyword>
<feature type="transmembrane region" description="Helical" evidence="7">
    <location>
        <begin position="504"/>
        <end position="527"/>
    </location>
</feature>
<keyword evidence="2 7" id="KW-0812">Transmembrane</keyword>
<dbReference type="PANTHER" id="PTHR47666:SF1">
    <property type="entry name" value="PROTEIN VASCULAR ASSOCIATED DEATH 1, CHLOROPLASTIC"/>
    <property type="match status" value="1"/>
</dbReference>
<protein>
    <submittedName>
        <fullName evidence="9">GRAM domain-containing protein 1A</fullName>
    </submittedName>
</protein>
<keyword evidence="5" id="KW-0175">Coiled coil</keyword>